<proteinExistence type="predicted"/>
<comment type="caution">
    <text evidence="1">The sequence shown here is derived from an EMBL/GenBank/DDBJ whole genome shotgun (WGS) entry which is preliminary data.</text>
</comment>
<evidence type="ECO:0008006" key="3">
    <source>
        <dbReference type="Google" id="ProtNLM"/>
    </source>
</evidence>
<sequence length="436" mass="48426">MDVEFDSFDDDSSIATLRIKASSQYCRNDEVFLESLMTAVKIEMGLPPAADVHLHVEDKKVHATLNKRNSSRKEEVPNVDLVDVYTQKVIPLQGALLNKPFAILGTLSPLHICAMMMIVMTIQRSGLHLPKSSLDTTHVLALHVGATSAEALDVIDQQKLYFPQQTLHHYHVPTTSLALLQQSLSINDEPTRNYVLIDKKLQVLAASNDLSNLDGGLQATLSSPLSLPPPLLQEVHTTHDDCHLKQYPNVEVVHMPTQRTMHLFDFLTAGTLTVIDTTMYGADFWSTTCVRCPAAIAKLLTHYKKTQSSISATTIQYVLINTDNAVMGWDLVQDHEWVPFGSIVHLHVTVAVKESLKAFMAMKQMPHHVLLDVNHRVLQNGKFFSYDHVDAALVAARPSKVEHAPLSFTLDDDDGDELVAPPAAPQEHAFVLDDDF</sequence>
<dbReference type="AlphaFoldDB" id="A0A6A4Z7S9"/>
<organism evidence="1 2">
    <name type="scientific">Aphanomyces astaci</name>
    <name type="common">Crayfish plague agent</name>
    <dbReference type="NCBI Taxonomy" id="112090"/>
    <lineage>
        <taxon>Eukaryota</taxon>
        <taxon>Sar</taxon>
        <taxon>Stramenopiles</taxon>
        <taxon>Oomycota</taxon>
        <taxon>Saprolegniomycetes</taxon>
        <taxon>Saprolegniales</taxon>
        <taxon>Verrucalvaceae</taxon>
        <taxon>Aphanomyces</taxon>
    </lineage>
</organism>
<evidence type="ECO:0000313" key="1">
    <source>
        <dbReference type="EMBL" id="KAF0706368.1"/>
    </source>
</evidence>
<accession>A0A6A4Z7S9</accession>
<gene>
    <name evidence="1" type="ORF">AaE_014143</name>
</gene>
<evidence type="ECO:0000313" key="2">
    <source>
        <dbReference type="Proteomes" id="UP000469452"/>
    </source>
</evidence>
<dbReference type="Proteomes" id="UP000469452">
    <property type="component" value="Unassembled WGS sequence"/>
</dbReference>
<dbReference type="VEuPathDB" id="FungiDB:H257_07027"/>
<dbReference type="Gene3D" id="3.40.30.10">
    <property type="entry name" value="Glutaredoxin"/>
    <property type="match status" value="1"/>
</dbReference>
<protein>
    <recommendedName>
        <fullName evidence="3">Thioredoxin domain-containing protein</fullName>
    </recommendedName>
</protein>
<name>A0A6A4Z7S9_APHAT</name>
<reference evidence="1 2" key="1">
    <citation type="submission" date="2019-06" db="EMBL/GenBank/DDBJ databases">
        <title>Genomics analysis of Aphanomyces spp. identifies a new class of oomycete effector associated with host adaptation.</title>
        <authorList>
            <person name="Gaulin E."/>
        </authorList>
    </citation>
    <scope>NUCLEOTIDE SEQUENCE [LARGE SCALE GENOMIC DNA]</scope>
    <source>
        <strain evidence="1 2">E</strain>
    </source>
</reference>
<dbReference type="EMBL" id="VJMI01019803">
    <property type="protein sequence ID" value="KAF0706368.1"/>
    <property type="molecule type" value="Genomic_DNA"/>
</dbReference>